<evidence type="ECO:0000256" key="3">
    <source>
        <dbReference type="ARBA" id="ARBA00017951"/>
    </source>
</evidence>
<dbReference type="OrthoDB" id="69461at2759"/>
<dbReference type="PANTHER" id="PTHR42650:SF1">
    <property type="entry name" value="GUIDED ENTRY OF TAIL-ANCHORED PROTEINS FACTOR 1"/>
    <property type="match status" value="1"/>
</dbReference>
<dbReference type="InterPro" id="IPR029012">
    <property type="entry name" value="Helix_hairpin_bin_sf"/>
</dbReference>
<dbReference type="Gene3D" id="1.10.287.660">
    <property type="entry name" value="Helix hairpin bin"/>
    <property type="match status" value="1"/>
</dbReference>
<evidence type="ECO:0000256" key="10">
    <source>
        <dbReference type="SAM" id="Coils"/>
    </source>
</evidence>
<evidence type="ECO:0000256" key="4">
    <source>
        <dbReference type="ARBA" id="ARBA00022692"/>
    </source>
</evidence>
<keyword evidence="10" id="KW-0175">Coiled coil</keyword>
<proteinExistence type="inferred from homology"/>
<evidence type="ECO:0000256" key="7">
    <source>
        <dbReference type="ARBA" id="ARBA00023136"/>
    </source>
</evidence>
<keyword evidence="5" id="KW-0256">Endoplasmic reticulum</keyword>
<gene>
    <name evidence="12" type="ORF">AMK59_4156</name>
</gene>
<dbReference type="PANTHER" id="PTHR42650">
    <property type="entry name" value="TAIL-ANCHORED PROTEIN INSERTION RECEPTOR WRB"/>
    <property type="match status" value="1"/>
</dbReference>
<evidence type="ECO:0000313" key="13">
    <source>
        <dbReference type="Proteomes" id="UP000051574"/>
    </source>
</evidence>
<dbReference type="EMBL" id="LJIG01009714">
    <property type="protein sequence ID" value="KRT82527.1"/>
    <property type="molecule type" value="Genomic_DNA"/>
</dbReference>
<keyword evidence="6 11" id="KW-1133">Transmembrane helix</keyword>
<evidence type="ECO:0000256" key="1">
    <source>
        <dbReference type="ARBA" id="ARBA00004477"/>
    </source>
</evidence>
<dbReference type="GO" id="GO:0043529">
    <property type="term" value="C:GET complex"/>
    <property type="evidence" value="ECO:0007669"/>
    <property type="project" value="TreeGrafter"/>
</dbReference>
<feature type="coiled-coil region" evidence="10">
    <location>
        <begin position="32"/>
        <end position="85"/>
    </location>
</feature>
<dbReference type="GO" id="GO:0043495">
    <property type="term" value="F:protein-membrane adaptor activity"/>
    <property type="evidence" value="ECO:0007669"/>
    <property type="project" value="TreeGrafter"/>
</dbReference>
<keyword evidence="7 11" id="KW-0472">Membrane</keyword>
<sequence>MYIDFFLFLTILALCLLNANISYFAGPLLKWLNKASSQEKNLLEQKLKLRKEQTQISMVDNFAKHAKIQRKINGIDEELSQLKSDRQANHLFTRLFLQYGMKVPISALLFLIVILCRSSPVLVLNKEYDLFPFSVLISYPLEDVNGVSVHMWALCCSSV</sequence>
<evidence type="ECO:0000256" key="8">
    <source>
        <dbReference type="ARBA" id="ARBA00032437"/>
    </source>
</evidence>
<feature type="transmembrane region" description="Helical" evidence="11">
    <location>
        <begin position="96"/>
        <end position="116"/>
    </location>
</feature>
<evidence type="ECO:0000313" key="12">
    <source>
        <dbReference type="EMBL" id="KRT82527.1"/>
    </source>
</evidence>
<keyword evidence="13" id="KW-1185">Reference proteome</keyword>
<keyword evidence="4 11" id="KW-0812">Transmembrane</keyword>
<evidence type="ECO:0000256" key="6">
    <source>
        <dbReference type="ARBA" id="ARBA00022989"/>
    </source>
</evidence>
<evidence type="ECO:0000256" key="2">
    <source>
        <dbReference type="ARBA" id="ARBA00010799"/>
    </source>
</evidence>
<comment type="caution">
    <text evidence="12">The sequence shown here is derived from an EMBL/GenBank/DDBJ whole genome shotgun (WGS) entry which is preliminary data.</text>
</comment>
<name>A0A0T6B564_9SCAR</name>
<accession>A0A0T6B564</accession>
<evidence type="ECO:0000256" key="9">
    <source>
        <dbReference type="ARBA" id="ARBA00033006"/>
    </source>
</evidence>
<organism evidence="12 13">
    <name type="scientific">Oryctes borbonicus</name>
    <dbReference type="NCBI Taxonomy" id="1629725"/>
    <lineage>
        <taxon>Eukaryota</taxon>
        <taxon>Metazoa</taxon>
        <taxon>Ecdysozoa</taxon>
        <taxon>Arthropoda</taxon>
        <taxon>Hexapoda</taxon>
        <taxon>Insecta</taxon>
        <taxon>Pterygota</taxon>
        <taxon>Neoptera</taxon>
        <taxon>Endopterygota</taxon>
        <taxon>Coleoptera</taxon>
        <taxon>Polyphaga</taxon>
        <taxon>Scarabaeiformia</taxon>
        <taxon>Scarabaeidae</taxon>
        <taxon>Dynastinae</taxon>
        <taxon>Oryctes</taxon>
    </lineage>
</organism>
<evidence type="ECO:0000256" key="11">
    <source>
        <dbReference type="SAM" id="Phobius"/>
    </source>
</evidence>
<dbReference type="Proteomes" id="UP000051574">
    <property type="component" value="Unassembled WGS sequence"/>
</dbReference>
<feature type="non-terminal residue" evidence="12">
    <location>
        <position position="159"/>
    </location>
</feature>
<comment type="similarity">
    <text evidence="2">Belongs to the WRB/GET1 family.</text>
</comment>
<reference evidence="12 13" key="1">
    <citation type="submission" date="2015-09" db="EMBL/GenBank/DDBJ databases">
        <title>Draft genome of the scarab beetle Oryctes borbonicus.</title>
        <authorList>
            <person name="Meyer J.M."/>
            <person name="Markov G.V."/>
            <person name="Baskaran P."/>
            <person name="Herrmann M."/>
            <person name="Sommer R.J."/>
            <person name="Roedelsperger C."/>
        </authorList>
    </citation>
    <scope>NUCLEOTIDE SEQUENCE [LARGE SCALE GENOMIC DNA]</scope>
    <source>
        <strain evidence="12">OB123</strain>
        <tissue evidence="12">Whole animal</tissue>
    </source>
</reference>
<dbReference type="InterPro" id="IPR028945">
    <property type="entry name" value="Get1"/>
</dbReference>
<dbReference type="GO" id="GO:0071816">
    <property type="term" value="P:tail-anchored membrane protein insertion into ER membrane"/>
    <property type="evidence" value="ECO:0007669"/>
    <property type="project" value="InterPro"/>
</dbReference>
<protein>
    <recommendedName>
        <fullName evidence="3">Guided entry of tail-anchored proteins factor 1</fullName>
    </recommendedName>
    <alternativeName>
        <fullName evidence="8">Tail-anchored protein insertion receptor WRB</fullName>
    </alternativeName>
    <alternativeName>
        <fullName evidence="9">Tryptophan-rich basic protein</fullName>
    </alternativeName>
</protein>
<evidence type="ECO:0000256" key="5">
    <source>
        <dbReference type="ARBA" id="ARBA00022824"/>
    </source>
</evidence>
<dbReference type="Pfam" id="PF04420">
    <property type="entry name" value="CHD5"/>
    <property type="match status" value="1"/>
</dbReference>
<dbReference type="AlphaFoldDB" id="A0A0T6B564"/>
<comment type="subcellular location">
    <subcellularLocation>
        <location evidence="1">Endoplasmic reticulum membrane</location>
        <topology evidence="1">Multi-pass membrane protein</topology>
    </subcellularLocation>
</comment>
<dbReference type="GO" id="GO:0005789">
    <property type="term" value="C:endoplasmic reticulum membrane"/>
    <property type="evidence" value="ECO:0007669"/>
    <property type="project" value="UniProtKB-SubCell"/>
</dbReference>